<accession>A0ACB6S3H6</accession>
<reference evidence="1" key="1">
    <citation type="journal article" date="2020" name="Stud. Mycol.">
        <title>101 Dothideomycetes genomes: a test case for predicting lifestyles and emergence of pathogens.</title>
        <authorList>
            <person name="Haridas S."/>
            <person name="Albert R."/>
            <person name="Binder M."/>
            <person name="Bloem J."/>
            <person name="Labutti K."/>
            <person name="Salamov A."/>
            <person name="Andreopoulos B."/>
            <person name="Baker S."/>
            <person name="Barry K."/>
            <person name="Bills G."/>
            <person name="Bluhm B."/>
            <person name="Cannon C."/>
            <person name="Castanera R."/>
            <person name="Culley D."/>
            <person name="Daum C."/>
            <person name="Ezra D."/>
            <person name="Gonzalez J."/>
            <person name="Henrissat B."/>
            <person name="Kuo A."/>
            <person name="Liang C."/>
            <person name="Lipzen A."/>
            <person name="Lutzoni F."/>
            <person name="Magnuson J."/>
            <person name="Mondo S."/>
            <person name="Nolan M."/>
            <person name="Ohm R."/>
            <person name="Pangilinan J."/>
            <person name="Park H.-J."/>
            <person name="Ramirez L."/>
            <person name="Alfaro M."/>
            <person name="Sun H."/>
            <person name="Tritt A."/>
            <person name="Yoshinaga Y."/>
            <person name="Zwiers L.-H."/>
            <person name="Turgeon B."/>
            <person name="Goodwin S."/>
            <person name="Spatafora J."/>
            <person name="Crous P."/>
            <person name="Grigoriev I."/>
        </authorList>
    </citation>
    <scope>NUCLEOTIDE SEQUENCE</scope>
    <source>
        <strain evidence="1">CBS 525.71</strain>
    </source>
</reference>
<organism evidence="1 2">
    <name type="scientific">Macroventuria anomochaeta</name>
    <dbReference type="NCBI Taxonomy" id="301207"/>
    <lineage>
        <taxon>Eukaryota</taxon>
        <taxon>Fungi</taxon>
        <taxon>Dikarya</taxon>
        <taxon>Ascomycota</taxon>
        <taxon>Pezizomycotina</taxon>
        <taxon>Dothideomycetes</taxon>
        <taxon>Pleosporomycetidae</taxon>
        <taxon>Pleosporales</taxon>
        <taxon>Pleosporineae</taxon>
        <taxon>Didymellaceae</taxon>
        <taxon>Macroventuria</taxon>
    </lineage>
</organism>
<comment type="caution">
    <text evidence="1">The sequence shown here is derived from an EMBL/GenBank/DDBJ whole genome shotgun (WGS) entry which is preliminary data.</text>
</comment>
<dbReference type="Proteomes" id="UP000799754">
    <property type="component" value="Unassembled WGS sequence"/>
</dbReference>
<evidence type="ECO:0000313" key="2">
    <source>
        <dbReference type="Proteomes" id="UP000799754"/>
    </source>
</evidence>
<sequence>MAEVPVVIGVGDVKNRNINNVKEPATLMLEAIGIALKDASSSSTSDLKSEIDSIDVVKTWTWPYPDLPGLLSEKLGVQDSVKWKRYSEHGGNQPGKLFDEAAKRIAKGECKVAVITGGEALASLSACAAAKKLPPPGWTTPSSAVDSVFTPTGRDLGNNLGAIHKIGAPIHVYPLYENAFRAHRGQSLKANNEESAKLYAEFSKVASTQEFAWSQGKSNDEKTIGTVSEKNRMICYPYPLLMNAFNTVNLASAIILTSVSHAKHLSIPQSSWIYPLGGAGTSDSSEFWHRPNFHSSPSIERSLSTALDVSKTSASELDFIDIYSCFPIVPKLAATALSLPIVGGPKPLTLLGGLTSFGGAGNNYSMHALTEMTRQLRSGKGKKGLVLCNGGVLSYQYVIVLGTEPRGRKYQVEDALPEVLHDIEVPELAKEAQGKCVVETYTVEFNRDGSPLRGHVVGRLKSDNKRFLANHGDESTLGQMAEGAGEIVGKSGWVWQDKKTKGKGLFAFDKPARL</sequence>
<protein>
    <submittedName>
        <fullName evidence="1">Uncharacterized protein</fullName>
    </submittedName>
</protein>
<name>A0ACB6S3H6_9PLEO</name>
<dbReference type="EMBL" id="MU006715">
    <property type="protein sequence ID" value="KAF2627923.1"/>
    <property type="molecule type" value="Genomic_DNA"/>
</dbReference>
<proteinExistence type="predicted"/>
<keyword evidence="2" id="KW-1185">Reference proteome</keyword>
<evidence type="ECO:0000313" key="1">
    <source>
        <dbReference type="EMBL" id="KAF2627923.1"/>
    </source>
</evidence>
<gene>
    <name evidence="1" type="ORF">BU25DRAFT_491064</name>
</gene>